<dbReference type="Proteomes" id="UP000265520">
    <property type="component" value="Unassembled WGS sequence"/>
</dbReference>
<protein>
    <submittedName>
        <fullName evidence="1">Uncharacterized protein</fullName>
    </submittedName>
</protein>
<accession>A0A392LYR7</accession>
<dbReference type="EMBL" id="LXQA010000694">
    <property type="protein sequence ID" value="MCH80106.1"/>
    <property type="molecule type" value="Genomic_DNA"/>
</dbReference>
<evidence type="ECO:0000313" key="2">
    <source>
        <dbReference type="EMBL" id="MCH80745.1"/>
    </source>
</evidence>
<dbReference type="EMBL" id="LXQA010001435">
    <property type="protein sequence ID" value="MCH80745.1"/>
    <property type="molecule type" value="Genomic_DNA"/>
</dbReference>
<dbReference type="AlphaFoldDB" id="A0A392LYR7"/>
<evidence type="ECO:0000313" key="3">
    <source>
        <dbReference type="Proteomes" id="UP000265520"/>
    </source>
</evidence>
<reference evidence="1 3" key="1">
    <citation type="journal article" date="2018" name="Front. Plant Sci.">
        <title>Red Clover (Trifolium pratense) and Zigzag Clover (T. medium) - A Picture of Genomic Similarities and Differences.</title>
        <authorList>
            <person name="Dluhosova J."/>
            <person name="Istvanek J."/>
            <person name="Nedelnik J."/>
            <person name="Repkova J."/>
        </authorList>
    </citation>
    <scope>NUCLEOTIDE SEQUENCE [LARGE SCALE GENOMIC DNA]</scope>
    <source>
        <strain evidence="1">10/8</strain>
        <strain evidence="3">cv. 10/8</strain>
        <tissue evidence="1">Leaf</tissue>
    </source>
</reference>
<gene>
    <name evidence="1" type="ORF">A2U01_0000868</name>
    <name evidence="2" type="ORF">A2U01_0001518</name>
</gene>
<evidence type="ECO:0000313" key="1">
    <source>
        <dbReference type="EMBL" id="MCH80106.1"/>
    </source>
</evidence>
<sequence length="78" mass="8949">MSNFFDKHRHPPTSQITIPLELKADYLAWLGVDSGDLTLKDAHFLNCIGLSQIWSIDILPFKSLISWRLMQGHPLMKT</sequence>
<organism evidence="1 3">
    <name type="scientific">Trifolium medium</name>
    <dbReference type="NCBI Taxonomy" id="97028"/>
    <lineage>
        <taxon>Eukaryota</taxon>
        <taxon>Viridiplantae</taxon>
        <taxon>Streptophyta</taxon>
        <taxon>Embryophyta</taxon>
        <taxon>Tracheophyta</taxon>
        <taxon>Spermatophyta</taxon>
        <taxon>Magnoliopsida</taxon>
        <taxon>eudicotyledons</taxon>
        <taxon>Gunneridae</taxon>
        <taxon>Pentapetalae</taxon>
        <taxon>rosids</taxon>
        <taxon>fabids</taxon>
        <taxon>Fabales</taxon>
        <taxon>Fabaceae</taxon>
        <taxon>Papilionoideae</taxon>
        <taxon>50 kb inversion clade</taxon>
        <taxon>NPAAA clade</taxon>
        <taxon>Hologalegina</taxon>
        <taxon>IRL clade</taxon>
        <taxon>Trifolieae</taxon>
        <taxon>Trifolium</taxon>
    </lineage>
</organism>
<keyword evidence="3" id="KW-1185">Reference proteome</keyword>
<proteinExistence type="predicted"/>
<comment type="caution">
    <text evidence="1">The sequence shown here is derived from an EMBL/GenBank/DDBJ whole genome shotgun (WGS) entry which is preliminary data.</text>
</comment>
<name>A0A392LYR7_9FABA</name>